<organism evidence="6 7">
    <name type="scientific">Candidatus Liberibacter solanacearum</name>
    <dbReference type="NCBI Taxonomy" id="556287"/>
    <lineage>
        <taxon>Bacteria</taxon>
        <taxon>Pseudomonadati</taxon>
        <taxon>Pseudomonadota</taxon>
        <taxon>Alphaproteobacteria</taxon>
        <taxon>Hyphomicrobiales</taxon>
        <taxon>Rhizobiaceae</taxon>
        <taxon>Liberibacter</taxon>
    </lineage>
</organism>
<evidence type="ECO:0000256" key="4">
    <source>
        <dbReference type="ARBA" id="ARBA00023172"/>
    </source>
</evidence>
<dbReference type="InterPro" id="IPR010998">
    <property type="entry name" value="Integrase_recombinase_N"/>
</dbReference>
<evidence type="ECO:0000259" key="5">
    <source>
        <dbReference type="PROSITE" id="PS51898"/>
    </source>
</evidence>
<dbReference type="PROSITE" id="PS51898">
    <property type="entry name" value="TYR_RECOMBINASE"/>
    <property type="match status" value="1"/>
</dbReference>
<evidence type="ECO:0000256" key="2">
    <source>
        <dbReference type="ARBA" id="ARBA00022908"/>
    </source>
</evidence>
<dbReference type="GO" id="GO:0006310">
    <property type="term" value="P:DNA recombination"/>
    <property type="evidence" value="ECO:0007669"/>
    <property type="project" value="UniProtKB-KW"/>
</dbReference>
<evidence type="ECO:0000313" key="7">
    <source>
        <dbReference type="Proteomes" id="UP000033731"/>
    </source>
</evidence>
<dbReference type="InterPro" id="IPR013762">
    <property type="entry name" value="Integrase-like_cat_sf"/>
</dbReference>
<proteinExistence type="inferred from homology"/>
<dbReference type="RefSeq" id="WP_045960365.1">
    <property type="nucleotide sequence ID" value="NZ_JMTK01000001.1"/>
</dbReference>
<dbReference type="PATRIC" id="fig|556287.9.peg.102"/>
<dbReference type="GO" id="GO:0015074">
    <property type="term" value="P:DNA integration"/>
    <property type="evidence" value="ECO:0007669"/>
    <property type="project" value="UniProtKB-KW"/>
</dbReference>
<name>A0A0F4VMI5_9HYPH</name>
<dbReference type="PANTHER" id="PTHR30629">
    <property type="entry name" value="PROPHAGE INTEGRASE"/>
    <property type="match status" value="1"/>
</dbReference>
<comment type="similarity">
    <text evidence="1">Belongs to the 'phage' integrase family.</text>
</comment>
<comment type="caution">
    <text evidence="6">The sequence shown here is derived from an EMBL/GenBank/DDBJ whole genome shotgun (WGS) entry which is preliminary data.</text>
</comment>
<dbReference type="Gene3D" id="1.10.150.130">
    <property type="match status" value="1"/>
</dbReference>
<dbReference type="InterPro" id="IPR011010">
    <property type="entry name" value="DNA_brk_join_enz"/>
</dbReference>
<keyword evidence="3" id="KW-0238">DNA-binding</keyword>
<feature type="domain" description="Tyr recombinase" evidence="5">
    <location>
        <begin position="163"/>
        <end position="333"/>
    </location>
</feature>
<dbReference type="Gene3D" id="1.10.443.10">
    <property type="entry name" value="Intergrase catalytic core"/>
    <property type="match status" value="1"/>
</dbReference>
<accession>A0A0F4VMI5</accession>
<reference evidence="6 7" key="1">
    <citation type="journal article" date="2015" name="Phytopathology">
        <title>Genomes of Candidatus Liberibacter solanacearum haplotype A from New Zealand and the USA suggest significant genome plasticity in the species.</title>
        <authorList>
            <person name="Thompson S.M."/>
            <person name="Johnson C.P."/>
            <person name="Lu A.Y."/>
            <person name="Frampton R.A."/>
            <person name="Sullivan K.L."/>
            <person name="Fiers M.W."/>
            <person name="Crowhurst R.N."/>
            <person name="Pitman A.R."/>
            <person name="Scott I."/>
            <person name="Gudmestad N.C."/>
            <person name="Smith G.R."/>
        </authorList>
    </citation>
    <scope>NUCLEOTIDE SEQUENCE [LARGE SCALE GENOMIC DNA]</scope>
    <source>
        <strain evidence="6 7">LsoNZ1</strain>
    </source>
</reference>
<gene>
    <name evidence="6" type="ORF">DJ66_0102</name>
</gene>
<keyword evidence="2" id="KW-0229">DNA integration</keyword>
<dbReference type="InterPro" id="IPR002104">
    <property type="entry name" value="Integrase_catalytic"/>
</dbReference>
<dbReference type="AlphaFoldDB" id="A0A0F4VMI5"/>
<dbReference type="Pfam" id="PF00589">
    <property type="entry name" value="Phage_integrase"/>
    <property type="match status" value="1"/>
</dbReference>
<evidence type="ECO:0000256" key="1">
    <source>
        <dbReference type="ARBA" id="ARBA00008857"/>
    </source>
</evidence>
<dbReference type="Proteomes" id="UP000033731">
    <property type="component" value="Unassembled WGS sequence"/>
</dbReference>
<dbReference type="PANTHER" id="PTHR30629:SF2">
    <property type="entry name" value="PROPHAGE INTEGRASE INTS-RELATED"/>
    <property type="match status" value="1"/>
</dbReference>
<dbReference type="SUPFAM" id="SSF56349">
    <property type="entry name" value="DNA breaking-rejoining enzymes"/>
    <property type="match status" value="1"/>
</dbReference>
<keyword evidence="7" id="KW-1185">Reference proteome</keyword>
<keyword evidence="4" id="KW-0233">DNA recombination</keyword>
<dbReference type="EMBL" id="JMTK01000001">
    <property type="protein sequence ID" value="KJZ82495.1"/>
    <property type="molecule type" value="Genomic_DNA"/>
</dbReference>
<sequence length="340" mass="38812">MTKHRYPYLSHETTRHGRKVWYFKKEGKRIRLPNVYGTKDFMETYADALAGRLRQKGDHGNKGTFKWLIDQYRLSGHFQSLNPTTRRVRDNLFYHIIKDSGDIPFAKITRRHLQNAVDRRSSKPSVAISFLKAISPVFKWAETCELITKNPVIGVCRPPIRTIGMHTWTMEQVEVYRKHHPINTMARLALELMLFLGLRRSDVIRIGKQHVKDSVLSIHTKKTGKQVHVPIFEDLQKCLDAVGVDRDTFLITAIGKPFSSSGSFGNWFRDRCKEAGLPDKCRAHGLRKAGATIAANAGASPHELMAMFGWSKTDMADLYTREVNSKKLAYKAAKMIADCV</sequence>
<evidence type="ECO:0000313" key="6">
    <source>
        <dbReference type="EMBL" id="KJZ82495.1"/>
    </source>
</evidence>
<dbReference type="InterPro" id="IPR050808">
    <property type="entry name" value="Phage_Integrase"/>
</dbReference>
<protein>
    <submittedName>
        <fullName evidence="6">Integrase</fullName>
    </submittedName>
</protein>
<evidence type="ECO:0000256" key="3">
    <source>
        <dbReference type="ARBA" id="ARBA00023125"/>
    </source>
</evidence>
<dbReference type="GO" id="GO:0003677">
    <property type="term" value="F:DNA binding"/>
    <property type="evidence" value="ECO:0007669"/>
    <property type="project" value="UniProtKB-KW"/>
</dbReference>